<dbReference type="STRING" id="290052.ASU35_08555"/>
<dbReference type="Gene3D" id="3.90.840.10">
    <property type="entry name" value="Thiol-activated cytolysin superfamily/Thiol-activated cytolysin, alpha-beta domain"/>
    <property type="match status" value="1"/>
</dbReference>
<keyword evidence="3 13" id="KW-1134">Transmembrane beta strand</keyword>
<keyword evidence="16" id="KW-1185">Reference proteome</keyword>
<keyword evidence="6 13" id="KW-0812">Transmembrane</keyword>
<comment type="function">
    <text evidence="13">A cholesterol-dependent toxin that causes cytolysis by forming pores in cholesterol containing host membranes. After binding to target membranes, the protein undergoes a major conformation change, leading to its insertion in the host membrane and formation of an oligomeric pore complex. Cholesterol is required for binding to host membranes, membrane insertion and pore formation; cholesterol binding is mediated by a Thr-Leu pair in the C-terminus. Can be reversibly inactivated by oxidation.</text>
</comment>
<evidence type="ECO:0000313" key="15">
    <source>
        <dbReference type="EMBL" id="KSV59556.1"/>
    </source>
</evidence>
<keyword evidence="9 13" id="KW-1043">Host membrane</keyword>
<comment type="subcellular location">
    <subcellularLocation>
        <location evidence="1">Host membrane</location>
        <topology evidence="1">Multi-pass membrane protein</topology>
    </subcellularLocation>
    <subcellularLocation>
        <location evidence="13">Secreted</location>
    </subcellularLocation>
    <subcellularLocation>
        <location evidence="13">Host cell membrane</location>
        <topology evidence="13">Multi-pass membrane protein</topology>
    </subcellularLocation>
</comment>
<proteinExistence type="inferred from homology"/>
<evidence type="ECO:0000256" key="5">
    <source>
        <dbReference type="ARBA" id="ARBA00022656"/>
    </source>
</evidence>
<dbReference type="GO" id="GO:0020002">
    <property type="term" value="C:host cell plasma membrane"/>
    <property type="evidence" value="ECO:0007669"/>
    <property type="project" value="UniProtKB-SubCell"/>
</dbReference>
<dbReference type="InterPro" id="IPR038700">
    <property type="entry name" value="Thiol_cytolys_C_sf"/>
</dbReference>
<dbReference type="InterPro" id="IPR001869">
    <property type="entry name" value="Thiol_cytolysin"/>
</dbReference>
<comment type="similarity">
    <text evidence="2 13">Belongs to the cholesterol-dependent cytolysin family.</text>
</comment>
<keyword evidence="4 13" id="KW-0964">Secreted</keyword>
<dbReference type="Pfam" id="PF17440">
    <property type="entry name" value="Thiol_cytolys_C"/>
    <property type="match status" value="1"/>
</dbReference>
<dbReference type="Gene3D" id="3.40.30.40">
    <property type="entry name" value="Perfringolysin"/>
    <property type="match status" value="1"/>
</dbReference>
<evidence type="ECO:0000256" key="7">
    <source>
        <dbReference type="ARBA" id="ARBA00022735"/>
    </source>
</evidence>
<keyword evidence="5 13" id="KW-0800">Toxin</keyword>
<evidence type="ECO:0000259" key="14">
    <source>
        <dbReference type="Pfam" id="PF17440"/>
    </source>
</evidence>
<dbReference type="InterPro" id="IPR036363">
    <property type="entry name" value="Thiol_cytolysin_ab_sf"/>
</dbReference>
<evidence type="ECO:0000256" key="9">
    <source>
        <dbReference type="ARBA" id="ARBA00022870"/>
    </source>
</evidence>
<name>A0A0V8QG71_9FIRM</name>
<reference evidence="15 16" key="1">
    <citation type="submission" date="2015-11" db="EMBL/GenBank/DDBJ databases">
        <title>Butyribacter intestini gen. nov., sp. nov., a butyric acid-producing bacterium of the family Lachnospiraceae isolated from the human faeces.</title>
        <authorList>
            <person name="Zou Y."/>
            <person name="Xue W."/>
            <person name="Luo G."/>
            <person name="Lv M."/>
        </authorList>
    </citation>
    <scope>NUCLEOTIDE SEQUENCE [LARGE SCALE GENOMIC DNA]</scope>
    <source>
        <strain evidence="15 16">ACET-33324</strain>
    </source>
</reference>
<dbReference type="Gene3D" id="2.60.40.1430">
    <property type="entry name" value="Perfringolysin, domain 4"/>
    <property type="match status" value="1"/>
</dbReference>
<evidence type="ECO:0000256" key="11">
    <source>
        <dbReference type="ARBA" id="ARBA00023121"/>
    </source>
</evidence>
<accession>A0A0V8QG71</accession>
<comment type="caution">
    <text evidence="15">The sequence shown here is derived from an EMBL/GenBank/DDBJ whole genome shotgun (WGS) entry which is preliminary data.</text>
</comment>
<dbReference type="InterPro" id="IPR036359">
    <property type="entry name" value="Thiol_cytolysin_sf"/>
</dbReference>
<dbReference type="GO" id="GO:0031640">
    <property type="term" value="P:killing of cells of another organism"/>
    <property type="evidence" value="ECO:0007669"/>
    <property type="project" value="UniProtKB-KW"/>
</dbReference>
<dbReference type="EMBL" id="LNAM01000113">
    <property type="protein sequence ID" value="KSV59556.1"/>
    <property type="molecule type" value="Genomic_DNA"/>
</dbReference>
<dbReference type="Gene3D" id="3.30.1040.20">
    <property type="match status" value="1"/>
</dbReference>
<dbReference type="Pfam" id="PF01289">
    <property type="entry name" value="Thiol_cytolysin"/>
    <property type="match status" value="1"/>
</dbReference>
<keyword evidence="7 13" id="KW-0354">Hemolysis</keyword>
<dbReference type="AlphaFoldDB" id="A0A0V8QG71"/>
<evidence type="ECO:0000256" key="3">
    <source>
        <dbReference type="ARBA" id="ARBA00022452"/>
    </source>
</evidence>
<evidence type="ECO:0000256" key="13">
    <source>
        <dbReference type="RuleBase" id="RU364025"/>
    </source>
</evidence>
<evidence type="ECO:0000256" key="2">
    <source>
        <dbReference type="ARBA" id="ARBA00008503"/>
    </source>
</evidence>
<evidence type="ECO:0000256" key="1">
    <source>
        <dbReference type="ARBA" id="ARBA00004301"/>
    </source>
</evidence>
<protein>
    <recommendedName>
        <fullName evidence="13">Thiol-activated cytolysin</fullName>
    </recommendedName>
</protein>
<dbReference type="GO" id="GO:0005576">
    <property type="term" value="C:extracellular region"/>
    <property type="evidence" value="ECO:0007669"/>
    <property type="project" value="UniProtKB-SubCell"/>
</dbReference>
<gene>
    <name evidence="15" type="ORF">ASU35_08555</name>
</gene>
<dbReference type="SUPFAM" id="SSF56978">
    <property type="entry name" value="Perfringolysin"/>
    <property type="match status" value="1"/>
</dbReference>
<evidence type="ECO:0000256" key="4">
    <source>
        <dbReference type="ARBA" id="ARBA00022525"/>
    </source>
</evidence>
<evidence type="ECO:0000256" key="10">
    <source>
        <dbReference type="ARBA" id="ARBA00023026"/>
    </source>
</evidence>
<dbReference type="GO" id="GO:0090729">
    <property type="term" value="F:toxin activity"/>
    <property type="evidence" value="ECO:0007669"/>
    <property type="project" value="UniProtKB-KW"/>
</dbReference>
<keyword evidence="10" id="KW-0843">Virulence</keyword>
<dbReference type="PRINTS" id="PR01400">
    <property type="entry name" value="TACYTOLYSIN"/>
</dbReference>
<keyword evidence="13" id="KW-1032">Host cell membrane</keyword>
<evidence type="ECO:0000256" key="8">
    <source>
        <dbReference type="ARBA" id="ARBA00022852"/>
    </source>
</evidence>
<dbReference type="InterPro" id="IPR035390">
    <property type="entry name" value="Thiol_cytolys_C"/>
</dbReference>
<keyword evidence="11 13" id="KW-0446">Lipid-binding</keyword>
<evidence type="ECO:0000256" key="6">
    <source>
        <dbReference type="ARBA" id="ARBA00022692"/>
    </source>
</evidence>
<sequence>MTPTQILAETGNDIDEFIYGLEYNNQDVLTQTGETLTNVPVTSGNTQNGKYIVVQREKKSISNNSADISVIDFNGSSIYAGAILKADKGLVDNSPTIVAVPRGELTLSIDLPGMENNDSYIKVESPAKSSVDSAINNLLAKWNKTYASDYANIPAKLQYNETMVYSKSQLKTKFGASFEKLIVPLNINFEAVHSGEKQIQIVNFKQIYYTVSVDTPNYPHEFFKESVTAEQLRKKGLNSSTPPVYVSNVSYGRSMYIKLETDSKSTQVQGAFDAVIKGADISNNTEYQDILKNTSFSAVIFGGDAGGASQVISGKIDDLKKIIQEGARYSRSNPGVPISYSTHFMRDNAPAAISSYSEYVQTTSTSYDNSFLTLDHSGGYVARFYVDWDELSYDKDGKEVWEHKSWHKNGWNLTSHWSETIEIPGNAHNLHIVIQECTGLAWEWWRTVYDKKNVPLVGKRKITIWGTTLYPQFCDETIK</sequence>
<dbReference type="Proteomes" id="UP000054874">
    <property type="component" value="Unassembled WGS sequence"/>
</dbReference>
<evidence type="ECO:0000256" key="12">
    <source>
        <dbReference type="ARBA" id="ARBA00023136"/>
    </source>
</evidence>
<organism evidence="15 16">
    <name type="scientific">Acetivibrio ethanolgignens</name>
    <dbReference type="NCBI Taxonomy" id="290052"/>
    <lineage>
        <taxon>Bacteria</taxon>
        <taxon>Bacillati</taxon>
        <taxon>Bacillota</taxon>
        <taxon>Clostridia</taxon>
        <taxon>Eubacteriales</taxon>
        <taxon>Oscillospiraceae</taxon>
        <taxon>Acetivibrio</taxon>
    </lineage>
</organism>
<dbReference type="GO" id="GO:0015485">
    <property type="term" value="F:cholesterol binding"/>
    <property type="evidence" value="ECO:0007669"/>
    <property type="project" value="InterPro"/>
</dbReference>
<keyword evidence="12 13" id="KW-0472">Membrane</keyword>
<evidence type="ECO:0000313" key="16">
    <source>
        <dbReference type="Proteomes" id="UP000054874"/>
    </source>
</evidence>
<keyword evidence="8 13" id="KW-0204">Cytolysis</keyword>
<feature type="domain" description="Thiol-activated cytolysin C-terminal" evidence="14">
    <location>
        <begin position="372"/>
        <end position="472"/>
    </location>
</feature>